<dbReference type="SUPFAM" id="SSF48201">
    <property type="entry name" value="Uteroglobin-like"/>
    <property type="match status" value="1"/>
</dbReference>
<dbReference type="SMART" id="SM00096">
    <property type="entry name" value="UTG"/>
    <property type="match status" value="1"/>
</dbReference>
<dbReference type="PANTHER" id="PTHR10136:SF6">
    <property type="entry name" value="UTEROGLOBIN"/>
    <property type="match status" value="1"/>
</dbReference>
<dbReference type="AlphaFoldDB" id="A0A8J6AJF5"/>
<dbReference type="InterPro" id="IPR043215">
    <property type="entry name" value="Secretoglobin_1C-like"/>
</dbReference>
<evidence type="ECO:0000256" key="7">
    <source>
        <dbReference type="ARBA" id="ARBA00031712"/>
    </source>
</evidence>
<evidence type="ECO:0000256" key="2">
    <source>
        <dbReference type="ARBA" id="ARBA00008650"/>
    </source>
</evidence>
<evidence type="ECO:0000256" key="9">
    <source>
        <dbReference type="SAM" id="SignalP"/>
    </source>
</evidence>
<keyword evidence="4" id="KW-0964">Secreted</keyword>
<dbReference type="InterPro" id="IPR035960">
    <property type="entry name" value="Secretoglobin_sf"/>
</dbReference>
<name>A0A8J6AJF5_GALPY</name>
<reference evidence="10" key="1">
    <citation type="journal article" date="2021" name="Evol. Appl.">
        <title>The genome of the Pyrenean desman and the effects of bottlenecks and inbreeding on the genomic landscape of an endangered species.</title>
        <authorList>
            <person name="Escoda L."/>
            <person name="Castresana J."/>
        </authorList>
    </citation>
    <scope>NUCLEOTIDE SEQUENCE</scope>
    <source>
        <strain evidence="10">IBE-C5619</strain>
    </source>
</reference>
<sequence length="161" mass="17096">MKPAALLSLLILGLCCSPASAEICAGFVEVLQTLLVGSTSSYLAAVEHFGPNEQMKKASLELKALVDGLHTETKEGILLLMLPELLFSDGAVTDAAIDRAKISGPKGPPDGRGTRVGHGPDAEQIPSDPAQGFRTDPQDDRRLMSYFGVGNKVEVKWHLTA</sequence>
<dbReference type="Pfam" id="PF01099">
    <property type="entry name" value="Uteroglobin"/>
    <property type="match status" value="1"/>
</dbReference>
<dbReference type="GO" id="GO:0007165">
    <property type="term" value="P:signal transduction"/>
    <property type="evidence" value="ECO:0007669"/>
    <property type="project" value="InterPro"/>
</dbReference>
<protein>
    <recommendedName>
        <fullName evidence="3">Uteroglobin</fullName>
    </recommendedName>
    <alternativeName>
        <fullName evidence="7">Secretoglobin family 1A member 1</fullName>
    </alternativeName>
</protein>
<keyword evidence="6" id="KW-1015">Disulfide bond</keyword>
<organism evidence="10 11">
    <name type="scientific">Galemys pyrenaicus</name>
    <name type="common">Iberian desman</name>
    <name type="synonym">Pyrenean desman</name>
    <dbReference type="NCBI Taxonomy" id="202257"/>
    <lineage>
        <taxon>Eukaryota</taxon>
        <taxon>Metazoa</taxon>
        <taxon>Chordata</taxon>
        <taxon>Craniata</taxon>
        <taxon>Vertebrata</taxon>
        <taxon>Euteleostomi</taxon>
        <taxon>Mammalia</taxon>
        <taxon>Eutheria</taxon>
        <taxon>Laurasiatheria</taxon>
        <taxon>Eulipotyphla</taxon>
        <taxon>Talpidae</taxon>
        <taxon>Galemys</taxon>
    </lineage>
</organism>
<evidence type="ECO:0000256" key="4">
    <source>
        <dbReference type="ARBA" id="ARBA00022525"/>
    </source>
</evidence>
<evidence type="ECO:0000256" key="5">
    <source>
        <dbReference type="ARBA" id="ARBA00023005"/>
    </source>
</evidence>
<gene>
    <name evidence="10" type="ORF">J0S82_014761</name>
</gene>
<accession>A0A8J6AJF5</accession>
<feature type="signal peptide" evidence="9">
    <location>
        <begin position="1"/>
        <end position="21"/>
    </location>
</feature>
<dbReference type="InterPro" id="IPR016126">
    <property type="entry name" value="Secretoglobin"/>
</dbReference>
<evidence type="ECO:0000313" key="10">
    <source>
        <dbReference type="EMBL" id="KAG8522764.1"/>
    </source>
</evidence>
<feature type="chain" id="PRO_5035212320" description="Uteroglobin" evidence="9">
    <location>
        <begin position="22"/>
        <end position="161"/>
    </location>
</feature>
<dbReference type="GO" id="GO:0019834">
    <property type="term" value="F:phospholipase A2 inhibitor activity"/>
    <property type="evidence" value="ECO:0007669"/>
    <property type="project" value="UniProtKB-KW"/>
</dbReference>
<evidence type="ECO:0000313" key="11">
    <source>
        <dbReference type="Proteomes" id="UP000700334"/>
    </source>
</evidence>
<comment type="similarity">
    <text evidence="2">Belongs to the secretoglobin family.</text>
</comment>
<dbReference type="Gene3D" id="1.10.210.10">
    <property type="entry name" value="Secretoglobin"/>
    <property type="match status" value="1"/>
</dbReference>
<comment type="subcellular location">
    <subcellularLocation>
        <location evidence="1">Secreted</location>
    </subcellularLocation>
</comment>
<dbReference type="InterPro" id="IPR000329">
    <property type="entry name" value="Uteroglobin"/>
</dbReference>
<dbReference type="GO" id="GO:0005737">
    <property type="term" value="C:cytoplasm"/>
    <property type="evidence" value="ECO:0007669"/>
    <property type="project" value="TreeGrafter"/>
</dbReference>
<keyword evidence="9" id="KW-0732">Signal</keyword>
<evidence type="ECO:0000256" key="6">
    <source>
        <dbReference type="ARBA" id="ARBA00023157"/>
    </source>
</evidence>
<dbReference type="PROSITE" id="PS51311">
    <property type="entry name" value="SCGB"/>
    <property type="match status" value="1"/>
</dbReference>
<dbReference type="PANTHER" id="PTHR10136">
    <property type="entry name" value="SECRETOGLOBIN FAMILY 1 MEMBER"/>
    <property type="match status" value="1"/>
</dbReference>
<dbReference type="PRINTS" id="PR00486">
    <property type="entry name" value="UTEROGLOBIN"/>
</dbReference>
<proteinExistence type="inferred from homology"/>
<dbReference type="OrthoDB" id="9585556at2759"/>
<evidence type="ECO:0000256" key="8">
    <source>
        <dbReference type="SAM" id="MobiDB-lite"/>
    </source>
</evidence>
<feature type="region of interest" description="Disordered" evidence="8">
    <location>
        <begin position="100"/>
        <end position="138"/>
    </location>
</feature>
<keyword evidence="5" id="KW-0593">Phospholipase A2 inhibitor</keyword>
<dbReference type="EMBL" id="JAGFMF010011432">
    <property type="protein sequence ID" value="KAG8522764.1"/>
    <property type="molecule type" value="Genomic_DNA"/>
</dbReference>
<keyword evidence="11" id="KW-1185">Reference proteome</keyword>
<dbReference type="Proteomes" id="UP000700334">
    <property type="component" value="Unassembled WGS sequence"/>
</dbReference>
<dbReference type="GO" id="GO:0005615">
    <property type="term" value="C:extracellular space"/>
    <property type="evidence" value="ECO:0007669"/>
    <property type="project" value="TreeGrafter"/>
</dbReference>
<evidence type="ECO:0000256" key="1">
    <source>
        <dbReference type="ARBA" id="ARBA00004613"/>
    </source>
</evidence>
<comment type="caution">
    <text evidence="10">The sequence shown here is derived from an EMBL/GenBank/DDBJ whole genome shotgun (WGS) entry which is preliminary data.</text>
</comment>
<evidence type="ECO:0000256" key="3">
    <source>
        <dbReference type="ARBA" id="ARBA00020696"/>
    </source>
</evidence>